<reference evidence="2" key="1">
    <citation type="submission" date="2018-06" db="EMBL/GenBank/DDBJ databases">
        <authorList>
            <person name="Zhirakovskaya E."/>
        </authorList>
    </citation>
    <scope>NUCLEOTIDE SEQUENCE</scope>
</reference>
<evidence type="ECO:0000256" key="1">
    <source>
        <dbReference type="SAM" id="Phobius"/>
    </source>
</evidence>
<accession>A0A3B0SZ11</accession>
<gene>
    <name evidence="2" type="ORF">MNBD_ALPHA05-1250</name>
</gene>
<proteinExistence type="predicted"/>
<organism evidence="2">
    <name type="scientific">hydrothermal vent metagenome</name>
    <dbReference type="NCBI Taxonomy" id="652676"/>
    <lineage>
        <taxon>unclassified sequences</taxon>
        <taxon>metagenomes</taxon>
        <taxon>ecological metagenomes</taxon>
    </lineage>
</organism>
<keyword evidence="1" id="KW-1133">Transmembrane helix</keyword>
<feature type="non-terminal residue" evidence="2">
    <location>
        <position position="53"/>
    </location>
</feature>
<sequence length="53" mass="5805">MRAGFKDPLDRCAPPTISVAIIELVGGVALMQSINAARKIAHKRSIRLFVICR</sequence>
<keyword evidence="1" id="KW-0812">Transmembrane</keyword>
<keyword evidence="1" id="KW-0472">Membrane</keyword>
<dbReference type="AlphaFoldDB" id="A0A3B0SZ11"/>
<evidence type="ECO:0000313" key="2">
    <source>
        <dbReference type="EMBL" id="VAW05369.1"/>
    </source>
</evidence>
<feature type="transmembrane region" description="Helical" evidence="1">
    <location>
        <begin position="17"/>
        <end position="37"/>
    </location>
</feature>
<name>A0A3B0SZ11_9ZZZZ</name>
<dbReference type="EMBL" id="UOEH01000468">
    <property type="protein sequence ID" value="VAW05369.1"/>
    <property type="molecule type" value="Genomic_DNA"/>
</dbReference>
<protein>
    <submittedName>
        <fullName evidence="2">Uncharacterized protein</fullName>
    </submittedName>
</protein>